<evidence type="ECO:0000313" key="2">
    <source>
        <dbReference type="Proteomes" id="UP001056120"/>
    </source>
</evidence>
<dbReference type="EMBL" id="CM042031">
    <property type="protein sequence ID" value="KAI3783518.1"/>
    <property type="molecule type" value="Genomic_DNA"/>
</dbReference>
<reference evidence="2" key="1">
    <citation type="journal article" date="2022" name="Mol. Ecol. Resour.">
        <title>The genomes of chicory, endive, great burdock and yacon provide insights into Asteraceae palaeo-polyploidization history and plant inulin production.</title>
        <authorList>
            <person name="Fan W."/>
            <person name="Wang S."/>
            <person name="Wang H."/>
            <person name="Wang A."/>
            <person name="Jiang F."/>
            <person name="Liu H."/>
            <person name="Zhao H."/>
            <person name="Xu D."/>
            <person name="Zhang Y."/>
        </authorList>
    </citation>
    <scope>NUCLEOTIDE SEQUENCE [LARGE SCALE GENOMIC DNA]</scope>
    <source>
        <strain evidence="2">cv. Yunnan</strain>
    </source>
</reference>
<proteinExistence type="predicted"/>
<reference evidence="1 2" key="2">
    <citation type="journal article" date="2022" name="Mol. Ecol. Resour.">
        <title>The genomes of chicory, endive, great burdock and yacon provide insights into Asteraceae paleo-polyploidization history and plant inulin production.</title>
        <authorList>
            <person name="Fan W."/>
            <person name="Wang S."/>
            <person name="Wang H."/>
            <person name="Wang A."/>
            <person name="Jiang F."/>
            <person name="Liu H."/>
            <person name="Zhao H."/>
            <person name="Xu D."/>
            <person name="Zhang Y."/>
        </authorList>
    </citation>
    <scope>NUCLEOTIDE SEQUENCE [LARGE SCALE GENOMIC DNA]</scope>
    <source>
        <strain evidence="2">cv. Yunnan</strain>
        <tissue evidence="1">Leaves</tissue>
    </source>
</reference>
<gene>
    <name evidence="1" type="ORF">L1987_42602</name>
</gene>
<protein>
    <submittedName>
        <fullName evidence="1">Uncharacterized protein</fullName>
    </submittedName>
</protein>
<sequence length="449" mass="50979">MKNKRLRSAQKKGDHGRPNLTDFISRMPDDVLVMILSLLPIKGAVVTSSLSTRWRFVWRNLIQLNFDGTETLDDMANNEKLCDLEEAKYINQVNGVINSYNHPRVQVFRIRFDLDCSYSQDIGEWIQFALDKKVEKLELDLMDKSCSIRDPAENYEVTLPSSSAMVGQMQCLKNLFLKGVNLSKLTLNRILKNSPHLRTLYMYGSDLFPHIRVGGHDIKLKHFKMVCCSGIESISLYGFDLVSFTYFGPEVEFHLTDLPKLKELDIGEVSLGLENNVFSQISHCALYLQVLVLDMWAPQKSLDVNAIIKLPNVKKLMLVMGAEEDDSLLEFTSIAQACPSLETFSISLHWYSPMKRRRKVRHVAAPQLHQHLKLLEIIGYYGRISDLELAVYAIDNAVALKKIVIDPSCHAFGEDLTKDDCLKRQPAARSSAKRQLTPILPPGVDLVIL</sequence>
<dbReference type="Proteomes" id="UP001056120">
    <property type="component" value="Linkage Group LG14"/>
</dbReference>
<keyword evidence="2" id="KW-1185">Reference proteome</keyword>
<evidence type="ECO:0000313" key="1">
    <source>
        <dbReference type="EMBL" id="KAI3783518.1"/>
    </source>
</evidence>
<accession>A0ACB9GJ39</accession>
<comment type="caution">
    <text evidence="1">The sequence shown here is derived from an EMBL/GenBank/DDBJ whole genome shotgun (WGS) entry which is preliminary data.</text>
</comment>
<organism evidence="1 2">
    <name type="scientific">Smallanthus sonchifolius</name>
    <dbReference type="NCBI Taxonomy" id="185202"/>
    <lineage>
        <taxon>Eukaryota</taxon>
        <taxon>Viridiplantae</taxon>
        <taxon>Streptophyta</taxon>
        <taxon>Embryophyta</taxon>
        <taxon>Tracheophyta</taxon>
        <taxon>Spermatophyta</taxon>
        <taxon>Magnoliopsida</taxon>
        <taxon>eudicotyledons</taxon>
        <taxon>Gunneridae</taxon>
        <taxon>Pentapetalae</taxon>
        <taxon>asterids</taxon>
        <taxon>campanulids</taxon>
        <taxon>Asterales</taxon>
        <taxon>Asteraceae</taxon>
        <taxon>Asteroideae</taxon>
        <taxon>Heliantheae alliance</taxon>
        <taxon>Millerieae</taxon>
        <taxon>Smallanthus</taxon>
    </lineage>
</organism>
<name>A0ACB9GJ39_9ASTR</name>